<accession>X1KHN0</accession>
<dbReference type="Pfam" id="PF00037">
    <property type="entry name" value="Fer4"/>
    <property type="match status" value="1"/>
</dbReference>
<protein>
    <recommendedName>
        <fullName evidence="1">4Fe-4S ferredoxin-type domain-containing protein</fullName>
    </recommendedName>
</protein>
<evidence type="ECO:0000313" key="2">
    <source>
        <dbReference type="EMBL" id="GAI06547.1"/>
    </source>
</evidence>
<dbReference type="Pfam" id="PF04422">
    <property type="entry name" value="FrhB_FdhB_N"/>
    <property type="match status" value="1"/>
</dbReference>
<feature type="domain" description="4Fe-4S ferredoxin-type" evidence="1">
    <location>
        <begin position="62"/>
        <end position="92"/>
    </location>
</feature>
<dbReference type="PANTHER" id="PTHR31332:SF0">
    <property type="entry name" value="7-HYDROXYMETHYL CHLOROPHYLL A REDUCTASE, CHLOROPLASTIC"/>
    <property type="match status" value="1"/>
</dbReference>
<organism evidence="2">
    <name type="scientific">marine sediment metagenome</name>
    <dbReference type="NCBI Taxonomy" id="412755"/>
    <lineage>
        <taxon>unclassified sequences</taxon>
        <taxon>metagenomes</taxon>
        <taxon>ecological metagenomes</taxon>
    </lineage>
</organism>
<dbReference type="InterPro" id="IPR045220">
    <property type="entry name" value="FRHB/FDHB/HCAR-like"/>
</dbReference>
<dbReference type="AlphaFoldDB" id="X1KHN0"/>
<dbReference type="InterPro" id="IPR017896">
    <property type="entry name" value="4Fe4S_Fe-S-bd"/>
</dbReference>
<dbReference type="EMBL" id="BARV01008663">
    <property type="protein sequence ID" value="GAI06547.1"/>
    <property type="molecule type" value="Genomic_DNA"/>
</dbReference>
<dbReference type="PROSITE" id="PS00198">
    <property type="entry name" value="4FE4S_FER_1"/>
    <property type="match status" value="2"/>
</dbReference>
<proteinExistence type="predicted"/>
<feature type="domain" description="4Fe-4S ferredoxin-type" evidence="1">
    <location>
        <begin position="32"/>
        <end position="61"/>
    </location>
</feature>
<sequence length="275" mass="30834">MEIGLASYLLKLLIINDGFIKNMMYKKSIKEIEIIVKEELCLRCGTCVGICPKDAIIVNGDYYPYCTDYEICNDCGLCLKVCPGIEVNFPEIVKQTFGEIDYDFYANGFFTKLYIGRAIDENILIKASSGGVVTQILDFLLNENIIQGAIVTTSCHDKPWKAKPILARKSDEILESAQSKYSVSPVNSLLKKLDGFDGKVAYVGLPCHIHGLKKAISLKRKLKDKIYIIIGLLCSTNVEEISTKDMLWASKIKEQDVKKIEFRKGEWPGKIGVKV</sequence>
<dbReference type="Gene3D" id="3.30.70.20">
    <property type="match status" value="1"/>
</dbReference>
<dbReference type="PROSITE" id="PS51379">
    <property type="entry name" value="4FE4S_FER_2"/>
    <property type="match status" value="2"/>
</dbReference>
<dbReference type="SUPFAM" id="SSF54862">
    <property type="entry name" value="4Fe-4S ferredoxins"/>
    <property type="match status" value="1"/>
</dbReference>
<dbReference type="InterPro" id="IPR007516">
    <property type="entry name" value="Co_F420_Hydgase/DH_bsu_N"/>
</dbReference>
<feature type="non-terminal residue" evidence="2">
    <location>
        <position position="275"/>
    </location>
</feature>
<dbReference type="GO" id="GO:0052592">
    <property type="term" value="F:oxidoreductase activity, acting on CH or CH2 groups, with an iron-sulfur protein as acceptor"/>
    <property type="evidence" value="ECO:0007669"/>
    <property type="project" value="TreeGrafter"/>
</dbReference>
<evidence type="ECO:0000259" key="1">
    <source>
        <dbReference type="PROSITE" id="PS51379"/>
    </source>
</evidence>
<comment type="caution">
    <text evidence="2">The sequence shown here is derived from an EMBL/GenBank/DDBJ whole genome shotgun (WGS) entry which is preliminary data.</text>
</comment>
<name>X1KHN0_9ZZZZ</name>
<dbReference type="Pfam" id="PF12800">
    <property type="entry name" value="Fer4_4"/>
    <property type="match status" value="1"/>
</dbReference>
<gene>
    <name evidence="2" type="ORF">S06H3_17349</name>
</gene>
<dbReference type="InterPro" id="IPR007525">
    <property type="entry name" value="FrhB_FdhB_C"/>
</dbReference>
<reference evidence="2" key="1">
    <citation type="journal article" date="2014" name="Front. Microbiol.">
        <title>High frequency of phylogenetically diverse reductive dehalogenase-homologous genes in deep subseafloor sedimentary metagenomes.</title>
        <authorList>
            <person name="Kawai M."/>
            <person name="Futagami T."/>
            <person name="Toyoda A."/>
            <person name="Takaki Y."/>
            <person name="Nishi S."/>
            <person name="Hori S."/>
            <person name="Arai W."/>
            <person name="Tsubouchi T."/>
            <person name="Morono Y."/>
            <person name="Uchiyama I."/>
            <person name="Ito T."/>
            <person name="Fujiyama A."/>
            <person name="Inagaki F."/>
            <person name="Takami H."/>
        </authorList>
    </citation>
    <scope>NUCLEOTIDE SEQUENCE</scope>
    <source>
        <strain evidence="2">Expedition CK06-06</strain>
    </source>
</reference>
<dbReference type="Pfam" id="PF04432">
    <property type="entry name" value="FrhB_FdhB_C"/>
    <property type="match status" value="1"/>
</dbReference>
<dbReference type="InterPro" id="IPR017900">
    <property type="entry name" value="4Fe4S_Fe_S_CS"/>
</dbReference>
<dbReference type="PANTHER" id="PTHR31332">
    <property type="entry name" value="7-HYDROXYMETHYL CHLOROPHYLL A REDUCTASE, CHLOROPLASTIC"/>
    <property type="match status" value="1"/>
</dbReference>